<accession>A0ABV0QAL2</accession>
<dbReference type="Proteomes" id="UP001434883">
    <property type="component" value="Unassembled WGS sequence"/>
</dbReference>
<sequence length="107" mass="11694">MHPTFKLHIPAYPYLSPAVIGRQAVDNLVRGTQRNMSTHGRGEHANSMEKGPIGQDLDPGPFCCRATVLITSPPCSLNDPTINFISLLLQTWVIAFHTSSFSASCNE</sequence>
<reference evidence="1 2" key="1">
    <citation type="submission" date="2021-06" db="EMBL/GenBank/DDBJ databases">
        <authorList>
            <person name="Palmer J.M."/>
        </authorList>
    </citation>
    <scope>NUCLEOTIDE SEQUENCE [LARGE SCALE GENOMIC DNA]</scope>
    <source>
        <strain evidence="1 2">XC_2019</strain>
        <tissue evidence="1">Muscle</tissue>
    </source>
</reference>
<organism evidence="1 2">
    <name type="scientific">Xenoophorus captivus</name>
    <dbReference type="NCBI Taxonomy" id="1517983"/>
    <lineage>
        <taxon>Eukaryota</taxon>
        <taxon>Metazoa</taxon>
        <taxon>Chordata</taxon>
        <taxon>Craniata</taxon>
        <taxon>Vertebrata</taxon>
        <taxon>Euteleostomi</taxon>
        <taxon>Actinopterygii</taxon>
        <taxon>Neopterygii</taxon>
        <taxon>Teleostei</taxon>
        <taxon>Neoteleostei</taxon>
        <taxon>Acanthomorphata</taxon>
        <taxon>Ovalentaria</taxon>
        <taxon>Atherinomorphae</taxon>
        <taxon>Cyprinodontiformes</taxon>
        <taxon>Goodeidae</taxon>
        <taxon>Xenoophorus</taxon>
    </lineage>
</organism>
<protein>
    <submittedName>
        <fullName evidence="1">Uncharacterized protein</fullName>
    </submittedName>
</protein>
<keyword evidence="2" id="KW-1185">Reference proteome</keyword>
<dbReference type="EMBL" id="JAHRIN010003902">
    <property type="protein sequence ID" value="MEQ2192857.1"/>
    <property type="molecule type" value="Genomic_DNA"/>
</dbReference>
<name>A0ABV0QAL2_9TELE</name>
<evidence type="ECO:0000313" key="2">
    <source>
        <dbReference type="Proteomes" id="UP001434883"/>
    </source>
</evidence>
<evidence type="ECO:0000313" key="1">
    <source>
        <dbReference type="EMBL" id="MEQ2192857.1"/>
    </source>
</evidence>
<gene>
    <name evidence="1" type="ORF">XENOCAPTIV_018567</name>
</gene>
<proteinExistence type="predicted"/>
<comment type="caution">
    <text evidence="1">The sequence shown here is derived from an EMBL/GenBank/DDBJ whole genome shotgun (WGS) entry which is preliminary data.</text>
</comment>